<evidence type="ECO:0000313" key="4">
    <source>
        <dbReference type="Proteomes" id="UP000287394"/>
    </source>
</evidence>
<evidence type="ECO:0000259" key="2">
    <source>
        <dbReference type="PROSITE" id="PS51272"/>
    </source>
</evidence>
<reference evidence="3 4" key="1">
    <citation type="journal article" date="2019" name="Int. J. Syst. Evol. Microbiol.">
        <title>Capsulimonas corticalis gen. nov., sp. nov., an aerobic capsulated bacterium, of a novel bacterial order, Capsulimonadales ord. nov., of the class Armatimonadia of the phylum Armatimonadetes.</title>
        <authorList>
            <person name="Li J."/>
            <person name="Kudo C."/>
            <person name="Tonouchi A."/>
        </authorList>
    </citation>
    <scope>NUCLEOTIDE SEQUENCE [LARGE SCALE GENOMIC DNA]</scope>
    <source>
        <strain evidence="3 4">AX-7</strain>
    </source>
</reference>
<dbReference type="EMBL" id="AP025739">
    <property type="protein sequence ID" value="BDI32197.1"/>
    <property type="molecule type" value="Genomic_DNA"/>
</dbReference>
<evidence type="ECO:0000313" key="3">
    <source>
        <dbReference type="EMBL" id="BDI32197.1"/>
    </source>
</evidence>
<name>A0A9N7L6C7_9BACT</name>
<dbReference type="Proteomes" id="UP000287394">
    <property type="component" value="Chromosome"/>
</dbReference>
<feature type="domain" description="SLH" evidence="2">
    <location>
        <begin position="40"/>
        <end position="103"/>
    </location>
</feature>
<dbReference type="Pfam" id="PF07396">
    <property type="entry name" value="Porin_O_P"/>
    <property type="match status" value="1"/>
</dbReference>
<keyword evidence="1" id="KW-0175">Coiled coil</keyword>
<dbReference type="PROSITE" id="PS51272">
    <property type="entry name" value="SLH"/>
    <property type="match status" value="1"/>
</dbReference>
<feature type="coiled-coil region" evidence="1">
    <location>
        <begin position="128"/>
        <end position="169"/>
    </location>
</feature>
<dbReference type="InterPro" id="IPR023614">
    <property type="entry name" value="Porin_dom_sf"/>
</dbReference>
<dbReference type="SUPFAM" id="SSF56935">
    <property type="entry name" value="Porins"/>
    <property type="match status" value="1"/>
</dbReference>
<dbReference type="KEGG" id="ccot:CCAX7_42480"/>
<dbReference type="PANTHER" id="PTHR43308:SF1">
    <property type="entry name" value="OUTER MEMBRANE PROTEIN ALPHA"/>
    <property type="match status" value="1"/>
</dbReference>
<protein>
    <recommendedName>
        <fullName evidence="2">SLH domain-containing protein</fullName>
    </recommendedName>
</protein>
<keyword evidence="4" id="KW-1185">Reference proteome</keyword>
<dbReference type="InterPro" id="IPR010870">
    <property type="entry name" value="Porin_O/P"/>
</dbReference>
<dbReference type="PANTHER" id="PTHR43308">
    <property type="entry name" value="OUTER MEMBRANE PROTEIN ALPHA-RELATED"/>
    <property type="match status" value="1"/>
</dbReference>
<dbReference type="OrthoDB" id="925187at2"/>
<evidence type="ECO:0000256" key="1">
    <source>
        <dbReference type="SAM" id="Coils"/>
    </source>
</evidence>
<organism evidence="3 4">
    <name type="scientific">Capsulimonas corticalis</name>
    <dbReference type="NCBI Taxonomy" id="2219043"/>
    <lineage>
        <taxon>Bacteria</taxon>
        <taxon>Bacillati</taxon>
        <taxon>Armatimonadota</taxon>
        <taxon>Armatimonadia</taxon>
        <taxon>Capsulimonadales</taxon>
        <taxon>Capsulimonadaceae</taxon>
        <taxon>Capsulimonas</taxon>
    </lineage>
</organism>
<accession>A0A9N7L6C7</accession>
<dbReference type="AlphaFoldDB" id="A0A9N7L6C7"/>
<dbReference type="InterPro" id="IPR001119">
    <property type="entry name" value="SLH_dom"/>
</dbReference>
<gene>
    <name evidence="3" type="ORF">CCAX7_42480</name>
</gene>
<dbReference type="Pfam" id="PF00395">
    <property type="entry name" value="SLH"/>
    <property type="match status" value="1"/>
</dbReference>
<sequence>MAIRRIIEIEEDFVKNWNTAIALGALAVGAVVAAPAAQAQGTSFPDVPQNHWAYTSVQSLADKGLVKGYPNGQFLGNRALTRYEFATVVDRLLQTIADMKSGATPTNAVTQDDLNKIQVLVDSFKTELTAIQADVTKAQADIAELRGNVEDLRQDVLDTKDLANKAQDTANNSYGVGAKRKFQISGYIQARYFDATGSDNQDPKSVNHLTYPHGKVPGNSPYNGTYASGSNGASFIVRRSRLKFTGQLTQNTRYAIQLDASGFASPTSTPNSSNASSNAAVSVREGNATYAFGNGDPAKNLSITAGMFANPFGYILPLSSASTIQAERPLAFNEGGQGLFANQDYDRGVQVAGVAGPVKYTVALVNGTGLASNDTDRQVDQIYRLAYQTGDKKLGVGASFYNGHVADYSNTGAAYTSRKKQLTGADVQYNPTANIFLNGEYVEGKFEQRTAYAGLNQGALALATTYAPGNKIEGYYALGGYSFSPAGTHTLTLAASYDEFNRAKSGAGSNSSYTDKNFGYGALYNLDKSTRLRLWYTKPNKVAHAPGAVDPEKVGLFVSELQVKF</sequence>
<proteinExistence type="predicted"/>
<dbReference type="InterPro" id="IPR051465">
    <property type="entry name" value="Cell_Envelope_Struct_Comp"/>
</dbReference>
<dbReference type="Gene3D" id="2.40.160.10">
    <property type="entry name" value="Porin"/>
    <property type="match status" value="1"/>
</dbReference>